<proteinExistence type="predicted"/>
<protein>
    <submittedName>
        <fullName evidence="1">Uncharacterized protein</fullName>
    </submittedName>
</protein>
<dbReference type="OrthoDB" id="1837120at2759"/>
<evidence type="ECO:0000313" key="1">
    <source>
        <dbReference type="EMBL" id="KMS65080.1"/>
    </source>
</evidence>
<name>A0A0J8BH79_BETVV</name>
<evidence type="ECO:0000313" key="2">
    <source>
        <dbReference type="Proteomes" id="UP000035740"/>
    </source>
</evidence>
<reference evidence="1 2" key="1">
    <citation type="journal article" date="2014" name="Nature">
        <title>The genome of the recently domesticated crop plant sugar beet (Beta vulgaris).</title>
        <authorList>
            <person name="Dohm J.C."/>
            <person name="Minoche A.E."/>
            <person name="Holtgrawe D."/>
            <person name="Capella-Gutierrez S."/>
            <person name="Zakrzewski F."/>
            <person name="Tafer H."/>
            <person name="Rupp O."/>
            <person name="Sorensen T.R."/>
            <person name="Stracke R."/>
            <person name="Reinhardt R."/>
            <person name="Goesmann A."/>
            <person name="Kraft T."/>
            <person name="Schulz B."/>
            <person name="Stadler P.F."/>
            <person name="Schmidt T."/>
            <person name="Gabaldon T."/>
            <person name="Lehrach H."/>
            <person name="Weisshaar B."/>
            <person name="Himmelbauer H."/>
        </authorList>
    </citation>
    <scope>NUCLEOTIDE SEQUENCE [LARGE SCALE GENOMIC DNA]</scope>
    <source>
        <tissue evidence="1">Taproot</tissue>
    </source>
</reference>
<gene>
    <name evidence="1" type="ORF">BVRB_039650</name>
</gene>
<sequence>MQPYLPYSAGSCFPPLTVACYDDYDNMISFKSIPEIEIQLTSNGTVLSHLKNSKVDLSSDMYHMIVSV</sequence>
<dbReference type="AlphaFoldDB" id="A0A0J8BH79"/>
<dbReference type="Proteomes" id="UP000035740">
    <property type="component" value="Unassembled WGS sequence"/>
</dbReference>
<dbReference type="Gramene" id="KMS65080">
    <property type="protein sequence ID" value="KMS65080"/>
    <property type="gene ID" value="BVRB_039650"/>
</dbReference>
<keyword evidence="2" id="KW-1185">Reference proteome</keyword>
<accession>A0A0J8BH79</accession>
<organism evidence="1 2">
    <name type="scientific">Beta vulgaris subsp. vulgaris</name>
    <name type="common">Beet</name>
    <dbReference type="NCBI Taxonomy" id="3555"/>
    <lineage>
        <taxon>Eukaryota</taxon>
        <taxon>Viridiplantae</taxon>
        <taxon>Streptophyta</taxon>
        <taxon>Embryophyta</taxon>
        <taxon>Tracheophyta</taxon>
        <taxon>Spermatophyta</taxon>
        <taxon>Magnoliopsida</taxon>
        <taxon>eudicotyledons</taxon>
        <taxon>Gunneridae</taxon>
        <taxon>Pentapetalae</taxon>
        <taxon>Caryophyllales</taxon>
        <taxon>Chenopodiaceae</taxon>
        <taxon>Betoideae</taxon>
        <taxon>Beta</taxon>
    </lineage>
</organism>
<dbReference type="EMBL" id="KQ115096">
    <property type="protein sequence ID" value="KMS65080.1"/>
    <property type="molecule type" value="Genomic_DNA"/>
</dbReference>